<keyword evidence="1" id="KW-1133">Transmembrane helix</keyword>
<feature type="transmembrane region" description="Helical" evidence="1">
    <location>
        <begin position="97"/>
        <end position="117"/>
    </location>
</feature>
<proteinExistence type="predicted"/>
<accession>A0A0C3F261</accession>
<evidence type="ECO:0000313" key="3">
    <source>
        <dbReference type="EMBL" id="KIM78880.1"/>
    </source>
</evidence>
<keyword evidence="1" id="KW-0812">Transmembrane</keyword>
<protein>
    <submittedName>
        <fullName evidence="3">Uncharacterized protein</fullName>
    </submittedName>
</protein>
<organism evidence="3 4">
    <name type="scientific">Piloderma croceum (strain F 1598)</name>
    <dbReference type="NCBI Taxonomy" id="765440"/>
    <lineage>
        <taxon>Eukaryota</taxon>
        <taxon>Fungi</taxon>
        <taxon>Dikarya</taxon>
        <taxon>Basidiomycota</taxon>
        <taxon>Agaricomycotina</taxon>
        <taxon>Agaricomycetes</taxon>
        <taxon>Agaricomycetidae</taxon>
        <taxon>Atheliales</taxon>
        <taxon>Atheliaceae</taxon>
        <taxon>Piloderma</taxon>
    </lineage>
</organism>
<keyword evidence="2" id="KW-0732">Signal</keyword>
<dbReference type="AlphaFoldDB" id="A0A0C3F261"/>
<reference evidence="3 4" key="1">
    <citation type="submission" date="2014-04" db="EMBL/GenBank/DDBJ databases">
        <authorList>
            <consortium name="DOE Joint Genome Institute"/>
            <person name="Kuo A."/>
            <person name="Tarkka M."/>
            <person name="Buscot F."/>
            <person name="Kohler A."/>
            <person name="Nagy L.G."/>
            <person name="Floudas D."/>
            <person name="Copeland A."/>
            <person name="Barry K.W."/>
            <person name="Cichocki N."/>
            <person name="Veneault-Fourrey C."/>
            <person name="LaButti K."/>
            <person name="Lindquist E.A."/>
            <person name="Lipzen A."/>
            <person name="Lundell T."/>
            <person name="Morin E."/>
            <person name="Murat C."/>
            <person name="Sun H."/>
            <person name="Tunlid A."/>
            <person name="Henrissat B."/>
            <person name="Grigoriev I.V."/>
            <person name="Hibbett D.S."/>
            <person name="Martin F."/>
            <person name="Nordberg H.P."/>
            <person name="Cantor M.N."/>
            <person name="Hua S.X."/>
        </authorList>
    </citation>
    <scope>NUCLEOTIDE SEQUENCE [LARGE SCALE GENOMIC DNA]</scope>
    <source>
        <strain evidence="3 4">F 1598</strain>
    </source>
</reference>
<evidence type="ECO:0000256" key="2">
    <source>
        <dbReference type="SAM" id="SignalP"/>
    </source>
</evidence>
<feature type="transmembrane region" description="Helical" evidence="1">
    <location>
        <begin position="169"/>
        <end position="191"/>
    </location>
</feature>
<dbReference type="Proteomes" id="UP000054166">
    <property type="component" value="Unassembled WGS sequence"/>
</dbReference>
<dbReference type="InParanoid" id="A0A0C3F261"/>
<dbReference type="OrthoDB" id="61370at2759"/>
<gene>
    <name evidence="3" type="ORF">PILCRDRAFT_10813</name>
</gene>
<dbReference type="Gene3D" id="1.20.140.150">
    <property type="match status" value="1"/>
</dbReference>
<dbReference type="HOGENOM" id="CLU_087383_0_0_1"/>
<feature type="transmembrane region" description="Helical" evidence="1">
    <location>
        <begin position="129"/>
        <end position="149"/>
    </location>
</feature>
<keyword evidence="1" id="KW-0472">Membrane</keyword>
<reference evidence="4" key="2">
    <citation type="submission" date="2015-01" db="EMBL/GenBank/DDBJ databases">
        <title>Evolutionary Origins and Diversification of the Mycorrhizal Mutualists.</title>
        <authorList>
            <consortium name="DOE Joint Genome Institute"/>
            <consortium name="Mycorrhizal Genomics Consortium"/>
            <person name="Kohler A."/>
            <person name="Kuo A."/>
            <person name="Nagy L.G."/>
            <person name="Floudas D."/>
            <person name="Copeland A."/>
            <person name="Barry K.W."/>
            <person name="Cichocki N."/>
            <person name="Veneault-Fourrey C."/>
            <person name="LaButti K."/>
            <person name="Lindquist E.A."/>
            <person name="Lipzen A."/>
            <person name="Lundell T."/>
            <person name="Morin E."/>
            <person name="Murat C."/>
            <person name="Riley R."/>
            <person name="Ohm R."/>
            <person name="Sun H."/>
            <person name="Tunlid A."/>
            <person name="Henrissat B."/>
            <person name="Grigoriev I.V."/>
            <person name="Hibbett D.S."/>
            <person name="Martin F."/>
        </authorList>
    </citation>
    <scope>NUCLEOTIDE SEQUENCE [LARGE SCALE GENOMIC DNA]</scope>
    <source>
        <strain evidence="4">F 1598</strain>
    </source>
</reference>
<evidence type="ECO:0000313" key="4">
    <source>
        <dbReference type="Proteomes" id="UP000054166"/>
    </source>
</evidence>
<keyword evidence="4" id="KW-1185">Reference proteome</keyword>
<sequence>MRKTSYVVTFFVTLVILVLNVLSAERPDWIVVNKPEVIDGVKTTIRYGLMERCQRKIVEDGRLKYVDYKCRPFPMRVMDHCEQENRNFCTAFTSARYATELGIGFASVALVALLIGVSTHSRRRRIWRAVAGLVALHATFQLIAFVLITEVYHRHLYTPFDHAQLSAGYYMNAVSWISGMLIAGGVVTTGISADKGRAWAAGNRAYRPISG</sequence>
<feature type="chain" id="PRO_5002164204" evidence="2">
    <location>
        <begin position="25"/>
        <end position="211"/>
    </location>
</feature>
<dbReference type="EMBL" id="KN833013">
    <property type="protein sequence ID" value="KIM78880.1"/>
    <property type="molecule type" value="Genomic_DNA"/>
</dbReference>
<feature type="signal peptide" evidence="2">
    <location>
        <begin position="1"/>
        <end position="24"/>
    </location>
</feature>
<evidence type="ECO:0000256" key="1">
    <source>
        <dbReference type="SAM" id="Phobius"/>
    </source>
</evidence>
<name>A0A0C3F261_PILCF</name>